<organism evidence="10 11">
    <name type="scientific">Caenorhabditis briggsae</name>
    <dbReference type="NCBI Taxonomy" id="6238"/>
    <lineage>
        <taxon>Eukaryota</taxon>
        <taxon>Metazoa</taxon>
        <taxon>Ecdysozoa</taxon>
        <taxon>Nematoda</taxon>
        <taxon>Chromadorea</taxon>
        <taxon>Rhabditida</taxon>
        <taxon>Rhabditina</taxon>
        <taxon>Rhabditomorpha</taxon>
        <taxon>Rhabditoidea</taxon>
        <taxon>Rhabditidae</taxon>
        <taxon>Peloderinae</taxon>
        <taxon>Caenorhabditis</taxon>
    </lineage>
</organism>
<dbReference type="InterPro" id="IPR036400">
    <property type="entry name" value="Cyt_B5-like_heme/steroid_sf"/>
</dbReference>
<keyword evidence="4 8" id="KW-1133">Transmembrane helix</keyword>
<comment type="subcellular location">
    <subcellularLocation>
        <location evidence="1">Membrane</location>
        <topology evidence="1">Multi-pass membrane protein</topology>
    </subcellularLocation>
</comment>
<dbReference type="SUPFAM" id="SSF55856">
    <property type="entry name" value="Cytochrome b5-like heme/steroid binding domain"/>
    <property type="match status" value="1"/>
</dbReference>
<evidence type="ECO:0000256" key="2">
    <source>
        <dbReference type="ARBA" id="ARBA00009295"/>
    </source>
</evidence>
<evidence type="ECO:0000256" key="5">
    <source>
        <dbReference type="ARBA" id="ARBA00023002"/>
    </source>
</evidence>
<evidence type="ECO:0000256" key="6">
    <source>
        <dbReference type="ARBA" id="ARBA00023098"/>
    </source>
</evidence>
<dbReference type="Gene3D" id="3.10.120.10">
    <property type="entry name" value="Cytochrome b5-like heme/steroid binding domain"/>
    <property type="match status" value="1"/>
</dbReference>
<dbReference type="OMA" id="QWWKNKH"/>
<dbReference type="RefSeq" id="XP_045094232.1">
    <property type="nucleotide sequence ID" value="XM_045240740.1"/>
</dbReference>
<comment type="similarity">
    <text evidence="2">Belongs to the fatty acid desaturase type 1 family.</text>
</comment>
<reference evidence="10 11" key="1">
    <citation type="journal article" date="2003" name="PLoS Biol.">
        <title>The genome sequence of Caenorhabditis briggsae: a platform for comparative genomics.</title>
        <authorList>
            <person name="Stein L.D."/>
            <person name="Bao Z."/>
            <person name="Blasiar D."/>
            <person name="Blumenthal T."/>
            <person name="Brent M.R."/>
            <person name="Chen N."/>
            <person name="Chinwalla A."/>
            <person name="Clarke L."/>
            <person name="Clee C."/>
            <person name="Coghlan A."/>
            <person name="Coulson A."/>
            <person name="D'Eustachio P."/>
            <person name="Fitch D.H."/>
            <person name="Fulton L.A."/>
            <person name="Fulton R.E."/>
            <person name="Griffiths-Jones S."/>
            <person name="Harris T.W."/>
            <person name="Hillier L.W."/>
            <person name="Kamath R."/>
            <person name="Kuwabara P.E."/>
            <person name="Mardis E.R."/>
            <person name="Marra M.A."/>
            <person name="Miner T.L."/>
            <person name="Minx P."/>
            <person name="Mullikin J.C."/>
            <person name="Plumb R.W."/>
            <person name="Rogers J."/>
            <person name="Schein J.E."/>
            <person name="Sohrmann M."/>
            <person name="Spieth J."/>
            <person name="Stajich J.E."/>
            <person name="Wei C."/>
            <person name="Willey D."/>
            <person name="Wilson R.K."/>
            <person name="Durbin R."/>
            <person name="Waterston R.H."/>
        </authorList>
    </citation>
    <scope>NUCLEOTIDE SEQUENCE [LARGE SCALE GENOMIC DNA]</scope>
    <source>
        <strain evidence="10 11">AF16</strain>
    </source>
</reference>
<dbReference type="GO" id="GO:0016020">
    <property type="term" value="C:membrane"/>
    <property type="evidence" value="ECO:0000318"/>
    <property type="project" value="GO_Central"/>
</dbReference>
<dbReference type="Proteomes" id="UP000008549">
    <property type="component" value="Unassembled WGS sequence"/>
</dbReference>
<gene>
    <name evidence="10 12" type="ORF">CBG10258</name>
    <name evidence="10" type="ORF">CBG_10258</name>
</gene>
<feature type="transmembrane region" description="Helical" evidence="8">
    <location>
        <begin position="154"/>
        <end position="180"/>
    </location>
</feature>
<keyword evidence="5" id="KW-0560">Oxidoreductase</keyword>
<evidence type="ECO:0000313" key="12">
    <source>
        <dbReference type="WormBase" id="CBG10258"/>
    </source>
</evidence>
<dbReference type="CTD" id="8573979"/>
<dbReference type="InterPro" id="IPR005804">
    <property type="entry name" value="FA_desaturase_dom"/>
</dbReference>
<proteinExistence type="inferred from homology"/>
<reference evidence="10 11" key="2">
    <citation type="journal article" date="2011" name="PLoS Genet.">
        <title>Caenorhabditis briggsae recombinant inbred line genotypes reveal inter-strain incompatibility and the evolution of recombination.</title>
        <authorList>
            <person name="Ross J.A."/>
            <person name="Koboldt D.C."/>
            <person name="Staisch J.E."/>
            <person name="Chamberlin H.M."/>
            <person name="Gupta B.P."/>
            <person name="Miller R.D."/>
            <person name="Baird S.E."/>
            <person name="Haag E.S."/>
        </authorList>
    </citation>
    <scope>NUCLEOTIDE SEQUENCE [LARGE SCALE GENOMIC DNA]</scope>
    <source>
        <strain evidence="10 11">AF16</strain>
    </source>
</reference>
<sequence length="464" mass="54584">MVLRELQNKPFYIKIDGKWCHIDDEVLRAHPGGSAITTYRNMDATTVFHTFHTGSKDAYNWLTQLKQKCPTQNPNLPRVPASFREIKNKTITFFVFQEDSIEGFDDVNIGTFEMTEERSEEINKNFNKLRAKLRSDGLFDSSGLFYTRKVMEPILTILVAFFLQYHAYYFPAAVLMGIAWQQLGWLIHEFTHHQGFKNRWYNDLTSYFVGNFLQGFSSSGWKEQHNVHHAATNVVGRDGDLDLVPFYATVAEHLDNYPQDSWTMILFRWQHVHWPFMLPFLRLSWLLQSVIFVSQMGNHYYDYYRKTAKYEQVALTLHWAWSLTQLYFLPNWPTRIMFFFVSHLVGGFLLAHVVTFNHYSVEKFALSSNIMSNYACLQMMTTRNMRPGMFIDWLWGGLNYQIEHHLFPTMPRHNLNTVMPLVKEFAAENDLPYMVDDYFTGFWLGVEQFKNIAKLASKLSTKVD</sequence>
<evidence type="ECO:0000313" key="10">
    <source>
        <dbReference type="EMBL" id="CAP29732.2"/>
    </source>
</evidence>
<keyword evidence="3 8" id="KW-0812">Transmembrane</keyword>
<evidence type="ECO:0000313" key="11">
    <source>
        <dbReference type="Proteomes" id="UP000008549"/>
    </source>
</evidence>
<keyword evidence="7 8" id="KW-0472">Membrane</keyword>
<dbReference type="KEGG" id="cbr:CBG_10258"/>
<dbReference type="CDD" id="cd03506">
    <property type="entry name" value="Delta6-FADS-like"/>
    <property type="match status" value="1"/>
</dbReference>
<keyword evidence="6" id="KW-0443">Lipid metabolism</keyword>
<name>A8XAR7_CAEBR</name>
<dbReference type="PANTHER" id="PTHR19353">
    <property type="entry name" value="FATTY ACID DESATURASE 2"/>
    <property type="match status" value="1"/>
</dbReference>
<dbReference type="GeneID" id="8573979"/>
<keyword evidence="11" id="KW-1185">Reference proteome</keyword>
<dbReference type="InParanoid" id="A8XAR7"/>
<dbReference type="eggNOG" id="KOG4232">
    <property type="taxonomic scope" value="Eukaryota"/>
</dbReference>
<dbReference type="WormBase" id="CBG10258">
    <property type="protein sequence ID" value="CBP40804"/>
    <property type="gene ID" value="WBGene00031678"/>
</dbReference>
<dbReference type="EMBL" id="HE600905">
    <property type="protein sequence ID" value="CAP29732.2"/>
    <property type="molecule type" value="Genomic_DNA"/>
</dbReference>
<evidence type="ECO:0000256" key="8">
    <source>
        <dbReference type="SAM" id="Phobius"/>
    </source>
</evidence>
<evidence type="ECO:0000259" key="9">
    <source>
        <dbReference type="Pfam" id="PF00487"/>
    </source>
</evidence>
<evidence type="ECO:0000256" key="7">
    <source>
        <dbReference type="ARBA" id="ARBA00023136"/>
    </source>
</evidence>
<dbReference type="GO" id="GO:0006629">
    <property type="term" value="P:lipid metabolic process"/>
    <property type="evidence" value="ECO:0000318"/>
    <property type="project" value="GO_Central"/>
</dbReference>
<evidence type="ECO:0000256" key="4">
    <source>
        <dbReference type="ARBA" id="ARBA00022989"/>
    </source>
</evidence>
<dbReference type="InterPro" id="IPR012171">
    <property type="entry name" value="Fatty_acid_desaturase"/>
</dbReference>
<dbReference type="PIRSF" id="PIRSF015921">
    <property type="entry name" value="FA_sphinglp_des"/>
    <property type="match status" value="1"/>
</dbReference>
<evidence type="ECO:0000256" key="1">
    <source>
        <dbReference type="ARBA" id="ARBA00004141"/>
    </source>
</evidence>
<protein>
    <submittedName>
        <fullName evidence="10">Protein CBG10258</fullName>
    </submittedName>
</protein>
<accession>A8XAR7</accession>
<dbReference type="AlphaFoldDB" id="A8XAR7"/>
<dbReference type="GO" id="GO:0016717">
    <property type="term" value="F:oxidoreductase activity, acting on paired donors, with oxidation of a pair of donors resulting in the reduction of molecular oxygen to two molecules of water"/>
    <property type="evidence" value="ECO:0000318"/>
    <property type="project" value="GO_Central"/>
</dbReference>
<evidence type="ECO:0000256" key="3">
    <source>
        <dbReference type="ARBA" id="ARBA00022692"/>
    </source>
</evidence>
<dbReference type="Pfam" id="PF00487">
    <property type="entry name" value="FA_desaturase"/>
    <property type="match status" value="1"/>
</dbReference>
<feature type="domain" description="Fatty acid desaturase" evidence="9">
    <location>
        <begin position="170"/>
        <end position="434"/>
    </location>
</feature>
<dbReference type="STRING" id="6238.A8XAR7"/>
<dbReference type="PANTHER" id="PTHR19353:SF88">
    <property type="entry name" value="DELTA(5) FATTY ACID DESATURASE FAT-4"/>
    <property type="match status" value="1"/>
</dbReference>
<dbReference type="HOGENOM" id="CLU_016265_1_1_1"/>